<keyword evidence="1" id="KW-1133">Transmembrane helix</keyword>
<evidence type="ECO:0000256" key="1">
    <source>
        <dbReference type="SAM" id="Phobius"/>
    </source>
</evidence>
<proteinExistence type="predicted"/>
<feature type="transmembrane region" description="Helical" evidence="1">
    <location>
        <begin position="338"/>
        <end position="355"/>
    </location>
</feature>
<protein>
    <submittedName>
        <fullName evidence="2">Uncharacterized protein</fullName>
    </submittedName>
</protein>
<reference evidence="3" key="1">
    <citation type="submission" date="2015-02" db="EMBL/GenBank/DDBJ databases">
        <title>Genome sequencing for Strongylocentrotus purpuratus.</title>
        <authorList>
            <person name="Murali S."/>
            <person name="Liu Y."/>
            <person name="Vee V."/>
            <person name="English A."/>
            <person name="Wang M."/>
            <person name="Skinner E."/>
            <person name="Han Y."/>
            <person name="Muzny D.M."/>
            <person name="Worley K.C."/>
            <person name="Gibbs R.A."/>
        </authorList>
    </citation>
    <scope>NUCLEOTIDE SEQUENCE</scope>
</reference>
<sequence>MKDGNDLPISDTSVKFESFHTHPPAVVHQKSYDGKLVSTQGTSSNPVWNIGTKRQKLVHRCPSILALVQSFLQMIIAVAIIRAGSPALVAGSDITERVMLQAGKPGVVPFHLPWPPNSTSHGYFTLGFKSMPRPFCINGTVDVKGFKSFSQVPRFTTSVTDLDTSPCVNLIIDNVDSLDEDGYVLKAVWNSFENVRYETIQKEIVVQIPPVRAKCFITLSENVDYPYEVHCRAITGSVTTTISCYQNDQRIDVTGDITDNGLITRGIFWLHDYTHFSCCSHDVTSYVNETTCNDFEWPHSKETTRQIVNTVPTSVTTPTLQIESHTGSGACRQSMLPSMWHFTYLFIYILAFVTIY</sequence>
<dbReference type="AlphaFoldDB" id="A0A7M7PHM3"/>
<organism evidence="2 3">
    <name type="scientific">Strongylocentrotus purpuratus</name>
    <name type="common">Purple sea urchin</name>
    <dbReference type="NCBI Taxonomy" id="7668"/>
    <lineage>
        <taxon>Eukaryota</taxon>
        <taxon>Metazoa</taxon>
        <taxon>Echinodermata</taxon>
        <taxon>Eleutherozoa</taxon>
        <taxon>Echinozoa</taxon>
        <taxon>Echinoidea</taxon>
        <taxon>Euechinoidea</taxon>
        <taxon>Echinacea</taxon>
        <taxon>Camarodonta</taxon>
        <taxon>Echinidea</taxon>
        <taxon>Strongylocentrotidae</taxon>
        <taxon>Strongylocentrotus</taxon>
    </lineage>
</organism>
<keyword evidence="3" id="KW-1185">Reference proteome</keyword>
<dbReference type="InParanoid" id="A0A7M7PHM3"/>
<evidence type="ECO:0000313" key="2">
    <source>
        <dbReference type="EnsemblMetazoa" id="XP_030851234"/>
    </source>
</evidence>
<dbReference type="RefSeq" id="XP_030851234.1">
    <property type="nucleotide sequence ID" value="XM_030995374.1"/>
</dbReference>
<accession>A0A7M7PHM3</accession>
<dbReference type="Proteomes" id="UP000007110">
    <property type="component" value="Unassembled WGS sequence"/>
</dbReference>
<keyword evidence="1" id="KW-0472">Membrane</keyword>
<dbReference type="EnsemblMetazoa" id="XM_030995374">
    <property type="protein sequence ID" value="XP_030851234"/>
    <property type="gene ID" value="LOC115928291"/>
</dbReference>
<name>A0A7M7PHM3_STRPU</name>
<keyword evidence="1" id="KW-0812">Transmembrane</keyword>
<evidence type="ECO:0000313" key="3">
    <source>
        <dbReference type="Proteomes" id="UP000007110"/>
    </source>
</evidence>
<dbReference type="KEGG" id="spu:115928291"/>
<dbReference type="GeneID" id="115928291"/>
<reference evidence="2" key="2">
    <citation type="submission" date="2021-01" db="UniProtKB">
        <authorList>
            <consortium name="EnsemblMetazoa"/>
        </authorList>
    </citation>
    <scope>IDENTIFICATION</scope>
</reference>
<dbReference type="OMA" id="ESFHTHP"/>